<gene>
    <name evidence="1" type="ORF">GGR14_001235</name>
</gene>
<proteinExistence type="predicted"/>
<sequence>MFIPCPIVWIKDDEGNDVIFPVLSDPEIKEEENIIPLPEETNNLNNKNE</sequence>
<name>A0A7W6HUY3_9BACT</name>
<reference evidence="1 2" key="1">
    <citation type="submission" date="2020-08" db="EMBL/GenBank/DDBJ databases">
        <title>Genomic Encyclopedia of Type Strains, Phase IV (KMG-IV): sequencing the most valuable type-strain genomes for metagenomic binning, comparative biology and taxonomic classification.</title>
        <authorList>
            <person name="Goeker M."/>
        </authorList>
    </citation>
    <scope>NUCLEOTIDE SEQUENCE [LARGE SCALE GENOMIC DNA]</scope>
    <source>
        <strain evidence="1 2">DSM 105721</strain>
    </source>
</reference>
<evidence type="ECO:0000313" key="1">
    <source>
        <dbReference type="EMBL" id="MBB4025463.1"/>
    </source>
</evidence>
<dbReference type="EMBL" id="JACIES010000002">
    <property type="protein sequence ID" value="MBB4025463.1"/>
    <property type="molecule type" value="Genomic_DNA"/>
</dbReference>
<comment type="caution">
    <text evidence="1">The sequence shown here is derived from an EMBL/GenBank/DDBJ whole genome shotgun (WGS) entry which is preliminary data.</text>
</comment>
<accession>A0A7W6HUY3</accession>
<dbReference type="GeneID" id="93103324"/>
<dbReference type="RefSeq" id="WP_167513898.1">
    <property type="nucleotide sequence ID" value="NZ_AP028155.1"/>
</dbReference>
<keyword evidence="2" id="KW-1185">Reference proteome</keyword>
<dbReference type="AlphaFoldDB" id="A0A7W6HUY3"/>
<protein>
    <submittedName>
        <fullName evidence="1">Uncharacterized protein</fullName>
    </submittedName>
</protein>
<organism evidence="1 2">
    <name type="scientific">Butyricimonas faecihominis</name>
    <dbReference type="NCBI Taxonomy" id="1472416"/>
    <lineage>
        <taxon>Bacteria</taxon>
        <taxon>Pseudomonadati</taxon>
        <taxon>Bacteroidota</taxon>
        <taxon>Bacteroidia</taxon>
        <taxon>Bacteroidales</taxon>
        <taxon>Odoribacteraceae</taxon>
        <taxon>Butyricimonas</taxon>
    </lineage>
</organism>
<dbReference type="Proteomes" id="UP000546007">
    <property type="component" value="Unassembled WGS sequence"/>
</dbReference>
<evidence type="ECO:0000313" key="2">
    <source>
        <dbReference type="Proteomes" id="UP000546007"/>
    </source>
</evidence>